<accession>X0Y0Z3</accession>
<evidence type="ECO:0008006" key="2">
    <source>
        <dbReference type="Google" id="ProtNLM"/>
    </source>
</evidence>
<dbReference type="PANTHER" id="PTHR37460:SF1">
    <property type="entry name" value="ENDONUCLEASE III"/>
    <property type="match status" value="1"/>
</dbReference>
<proteinExistence type="predicted"/>
<name>X0Y0Z3_9ZZZZ</name>
<dbReference type="Pfam" id="PF01986">
    <property type="entry name" value="DUF123"/>
    <property type="match status" value="1"/>
</dbReference>
<sequence>MNESVFYALYRIERELIGIMSLDAGVYIAVFYMPKDRKIQIGQLGRFRFHQGVYFYVGSAQLNLSARIERHNRKKKTLRWHIDYLSAKVEMLGAITIPGPRELECQLAKELGGMFELAVPGFGASDCRCVGRFFFVKDLAKI</sequence>
<dbReference type="CDD" id="cd10441">
    <property type="entry name" value="GIY-YIG_COG1833"/>
    <property type="match status" value="1"/>
</dbReference>
<protein>
    <recommendedName>
        <fullName evidence="2">GIY-YIG domain-containing protein</fullName>
    </recommendedName>
</protein>
<dbReference type="EMBL" id="BARS01049216">
    <property type="protein sequence ID" value="GAG30571.1"/>
    <property type="molecule type" value="Genomic_DNA"/>
</dbReference>
<dbReference type="PANTHER" id="PTHR37460">
    <property type="entry name" value="ENDONUCLEASE III"/>
    <property type="match status" value="1"/>
</dbReference>
<organism evidence="1">
    <name type="scientific">marine sediment metagenome</name>
    <dbReference type="NCBI Taxonomy" id="412755"/>
    <lineage>
        <taxon>unclassified sequences</taxon>
        <taxon>metagenomes</taxon>
        <taxon>ecological metagenomes</taxon>
    </lineage>
</organism>
<dbReference type="AlphaFoldDB" id="X0Y0Z3"/>
<comment type="caution">
    <text evidence="1">The sequence shown here is derived from an EMBL/GenBank/DDBJ whole genome shotgun (WGS) entry which is preliminary data.</text>
</comment>
<evidence type="ECO:0000313" key="1">
    <source>
        <dbReference type="EMBL" id="GAG30571.1"/>
    </source>
</evidence>
<reference evidence="1" key="1">
    <citation type="journal article" date="2014" name="Front. Microbiol.">
        <title>High frequency of phylogenetically diverse reductive dehalogenase-homologous genes in deep subseafloor sedimentary metagenomes.</title>
        <authorList>
            <person name="Kawai M."/>
            <person name="Futagami T."/>
            <person name="Toyoda A."/>
            <person name="Takaki Y."/>
            <person name="Nishi S."/>
            <person name="Hori S."/>
            <person name="Arai W."/>
            <person name="Tsubouchi T."/>
            <person name="Morono Y."/>
            <person name="Uchiyama I."/>
            <person name="Ito T."/>
            <person name="Fujiyama A."/>
            <person name="Inagaki F."/>
            <person name="Takami H."/>
        </authorList>
    </citation>
    <scope>NUCLEOTIDE SEQUENCE</scope>
    <source>
        <strain evidence="1">Expedition CK06-06</strain>
    </source>
</reference>
<dbReference type="InterPro" id="IPR002837">
    <property type="entry name" value="DUF123"/>
</dbReference>
<gene>
    <name evidence="1" type="ORF">S01H1_73643</name>
</gene>